<evidence type="ECO:0000256" key="1">
    <source>
        <dbReference type="SAM" id="MobiDB-lite"/>
    </source>
</evidence>
<proteinExistence type="predicted"/>
<feature type="transmembrane region" description="Helical" evidence="2">
    <location>
        <begin position="28"/>
        <end position="51"/>
    </location>
</feature>
<gene>
    <name evidence="3" type="ORF">H6G81_28990</name>
</gene>
<reference evidence="3 4" key="1">
    <citation type="journal article" date="2020" name="ISME J.">
        <title>Comparative genomics reveals insights into cyanobacterial evolution and habitat adaptation.</title>
        <authorList>
            <person name="Chen M.Y."/>
            <person name="Teng W.K."/>
            <person name="Zhao L."/>
            <person name="Hu C.X."/>
            <person name="Zhou Y.K."/>
            <person name="Han B.P."/>
            <person name="Song L.R."/>
            <person name="Shu W.S."/>
        </authorList>
    </citation>
    <scope>NUCLEOTIDE SEQUENCE [LARGE SCALE GENOMIC DNA]</scope>
    <source>
        <strain evidence="3 4">FACHB-248</strain>
    </source>
</reference>
<dbReference type="Proteomes" id="UP000660380">
    <property type="component" value="Unassembled WGS sequence"/>
</dbReference>
<keyword evidence="2" id="KW-0812">Transmembrane</keyword>
<accession>A0ABR8GY34</accession>
<evidence type="ECO:0000313" key="4">
    <source>
        <dbReference type="Proteomes" id="UP000660380"/>
    </source>
</evidence>
<dbReference type="RefSeq" id="WP_144238342.1">
    <property type="nucleotide sequence ID" value="NZ_JACJTA010000094.1"/>
</dbReference>
<name>A0ABR8GY34_9CYAN</name>
<protein>
    <submittedName>
        <fullName evidence="3">Uncharacterized protein</fullName>
    </submittedName>
</protein>
<sequence length="194" mass="20790">MLIICSTVVKVNFLCKFLFKTKAISPEAWTAIATIAVAVIGGIFTITNTIVTNTVNKTSPSPSSSPSATPSVSPSSAPTPVPTSLSSVSLRVSNAFLGKWSGVAKEPLGKSFRINLEIQRNCSLNEKCGYISVPDVPCYGEISLHQVSSDDYEFDVSNFDSRSNFKICTPVAGEHFHLLSDGKLAYKATYTISV</sequence>
<comment type="caution">
    <text evidence="3">The sequence shown here is derived from an EMBL/GenBank/DDBJ whole genome shotgun (WGS) entry which is preliminary data.</text>
</comment>
<organism evidence="3 4">
    <name type="scientific">Scytonema hofmannii FACHB-248</name>
    <dbReference type="NCBI Taxonomy" id="1842502"/>
    <lineage>
        <taxon>Bacteria</taxon>
        <taxon>Bacillati</taxon>
        <taxon>Cyanobacteriota</taxon>
        <taxon>Cyanophyceae</taxon>
        <taxon>Nostocales</taxon>
        <taxon>Scytonemataceae</taxon>
        <taxon>Scytonema</taxon>
    </lineage>
</organism>
<keyword evidence="2" id="KW-0472">Membrane</keyword>
<evidence type="ECO:0000313" key="3">
    <source>
        <dbReference type="EMBL" id="MBD2608447.1"/>
    </source>
</evidence>
<keyword evidence="4" id="KW-1185">Reference proteome</keyword>
<dbReference type="EMBL" id="JACJTA010000094">
    <property type="protein sequence ID" value="MBD2608447.1"/>
    <property type="molecule type" value="Genomic_DNA"/>
</dbReference>
<evidence type="ECO:0000256" key="2">
    <source>
        <dbReference type="SAM" id="Phobius"/>
    </source>
</evidence>
<feature type="region of interest" description="Disordered" evidence="1">
    <location>
        <begin position="57"/>
        <end position="78"/>
    </location>
</feature>
<keyword evidence="2" id="KW-1133">Transmembrane helix</keyword>